<dbReference type="AlphaFoldDB" id="A0A926IDA9"/>
<dbReference type="Pfam" id="PF00874">
    <property type="entry name" value="PRD"/>
    <property type="match status" value="2"/>
</dbReference>
<name>A0A926IDA9_9FIRM</name>
<keyword evidence="5" id="KW-1185">Reference proteome</keyword>
<dbReference type="GO" id="GO:0006355">
    <property type="term" value="P:regulation of DNA-templated transcription"/>
    <property type="evidence" value="ECO:0007669"/>
    <property type="project" value="InterPro"/>
</dbReference>
<organism evidence="4 5">
    <name type="scientific">Zhenhengia yiwuensis</name>
    <dbReference type="NCBI Taxonomy" id="2763666"/>
    <lineage>
        <taxon>Bacteria</taxon>
        <taxon>Bacillati</taxon>
        <taxon>Bacillota</taxon>
        <taxon>Clostridia</taxon>
        <taxon>Lachnospirales</taxon>
        <taxon>Lachnospiraceae</taxon>
        <taxon>Zhenhengia</taxon>
    </lineage>
</organism>
<evidence type="ECO:0000259" key="3">
    <source>
        <dbReference type="PROSITE" id="PS51372"/>
    </source>
</evidence>
<dbReference type="InterPro" id="IPR036634">
    <property type="entry name" value="PRD_sf"/>
</dbReference>
<dbReference type="InterPro" id="IPR036650">
    <property type="entry name" value="CAT_RNA-bd_dom_sf"/>
</dbReference>
<feature type="coiled-coil region" evidence="2">
    <location>
        <begin position="56"/>
        <end position="98"/>
    </location>
</feature>
<sequence length="273" mass="32031">MEYKIIKVFNNNVVLAKEKKDEVILVSKGIGFGKKIGDFIKANANIEKVFHEHGPNDKKLKEINEMSLKIKKLTHQIIEIAQENLGVLNENSEKMLEEHIEFAIERLRMGLTIENPFIEEIITLYRKEYEIAGIAREHILNEIGIDIGEEEQGFITLHLCSARKNKPLTEIMKITRIYKECLQIIEQELKTPIRLDSSFNKEFFRLLKFYVDTMHNYTSLEFEMKEDVRKRLGTSFKIATKIAQHIEEEMHISFTPDIIAYMTVDMHKLMQMK</sequence>
<dbReference type="InterPro" id="IPR050661">
    <property type="entry name" value="BglG_antiterminators"/>
</dbReference>
<dbReference type="GO" id="GO:0003723">
    <property type="term" value="F:RNA binding"/>
    <property type="evidence" value="ECO:0007669"/>
    <property type="project" value="InterPro"/>
</dbReference>
<feature type="domain" description="PRD" evidence="3">
    <location>
        <begin position="170"/>
        <end position="273"/>
    </location>
</feature>
<evidence type="ECO:0000256" key="2">
    <source>
        <dbReference type="SAM" id="Coils"/>
    </source>
</evidence>
<accession>A0A926IDA9</accession>
<evidence type="ECO:0000313" key="4">
    <source>
        <dbReference type="EMBL" id="MBC8578649.1"/>
    </source>
</evidence>
<dbReference type="SMART" id="SM01061">
    <property type="entry name" value="CAT_RBD"/>
    <property type="match status" value="1"/>
</dbReference>
<proteinExistence type="predicted"/>
<evidence type="ECO:0000256" key="1">
    <source>
        <dbReference type="ARBA" id="ARBA00022737"/>
    </source>
</evidence>
<dbReference type="Gene3D" id="2.30.24.10">
    <property type="entry name" value="CAT RNA-binding domain"/>
    <property type="match status" value="1"/>
</dbReference>
<dbReference type="PANTHER" id="PTHR30185">
    <property type="entry name" value="CRYPTIC BETA-GLUCOSIDE BGL OPERON ANTITERMINATOR"/>
    <property type="match status" value="1"/>
</dbReference>
<dbReference type="InterPro" id="IPR011608">
    <property type="entry name" value="PRD"/>
</dbReference>
<feature type="domain" description="PRD" evidence="3">
    <location>
        <begin position="65"/>
        <end position="169"/>
    </location>
</feature>
<dbReference type="SUPFAM" id="SSF63520">
    <property type="entry name" value="PTS-regulatory domain, PRD"/>
    <property type="match status" value="2"/>
</dbReference>
<dbReference type="PROSITE" id="PS51372">
    <property type="entry name" value="PRD_2"/>
    <property type="match status" value="2"/>
</dbReference>
<dbReference type="SUPFAM" id="SSF50151">
    <property type="entry name" value="SacY-like RNA-binding domain"/>
    <property type="match status" value="1"/>
</dbReference>
<evidence type="ECO:0000313" key="5">
    <source>
        <dbReference type="Proteomes" id="UP000655830"/>
    </source>
</evidence>
<protein>
    <submittedName>
        <fullName evidence="4">PRD domain-containing protein</fullName>
    </submittedName>
</protein>
<dbReference type="EMBL" id="JACRSY010000004">
    <property type="protein sequence ID" value="MBC8578649.1"/>
    <property type="molecule type" value="Genomic_DNA"/>
</dbReference>
<comment type="caution">
    <text evidence="4">The sequence shown here is derived from an EMBL/GenBank/DDBJ whole genome shotgun (WGS) entry which is preliminary data.</text>
</comment>
<dbReference type="RefSeq" id="WP_177670152.1">
    <property type="nucleotide sequence ID" value="NZ_JACRSY010000004.1"/>
</dbReference>
<dbReference type="PANTHER" id="PTHR30185:SF16">
    <property type="entry name" value="PROTEIN GLCT"/>
    <property type="match status" value="1"/>
</dbReference>
<dbReference type="Pfam" id="PF03123">
    <property type="entry name" value="CAT_RBD"/>
    <property type="match status" value="1"/>
</dbReference>
<dbReference type="InterPro" id="IPR004341">
    <property type="entry name" value="CAT_RNA-bd_dom"/>
</dbReference>
<keyword evidence="2" id="KW-0175">Coiled coil</keyword>
<keyword evidence="1" id="KW-0677">Repeat</keyword>
<gene>
    <name evidence="4" type="ORF">H8718_03785</name>
</gene>
<dbReference type="Gene3D" id="1.10.1790.10">
    <property type="entry name" value="PRD domain"/>
    <property type="match status" value="2"/>
</dbReference>
<dbReference type="Proteomes" id="UP000655830">
    <property type="component" value="Unassembled WGS sequence"/>
</dbReference>
<reference evidence="4" key="1">
    <citation type="submission" date="2020-08" db="EMBL/GenBank/DDBJ databases">
        <title>Genome public.</title>
        <authorList>
            <person name="Liu C."/>
            <person name="Sun Q."/>
        </authorList>
    </citation>
    <scope>NUCLEOTIDE SEQUENCE</scope>
    <source>
        <strain evidence="4">NSJ-12</strain>
    </source>
</reference>